<proteinExistence type="inferred from homology"/>
<evidence type="ECO:0000256" key="4">
    <source>
        <dbReference type="ARBA" id="ARBA00023054"/>
    </source>
</evidence>
<evidence type="ECO:0000256" key="6">
    <source>
        <dbReference type="SAM" id="Coils"/>
    </source>
</evidence>
<dbReference type="GO" id="GO:0009908">
    <property type="term" value="P:flower development"/>
    <property type="evidence" value="ECO:0007669"/>
    <property type="project" value="UniProtKB-KW"/>
</dbReference>
<evidence type="ECO:0000313" key="9">
    <source>
        <dbReference type="Proteomes" id="UP001370490"/>
    </source>
</evidence>
<dbReference type="PANTHER" id="PTHR33405:SF18">
    <property type="entry name" value="PROTEIN FLX-LIKE 4"/>
    <property type="match status" value="1"/>
</dbReference>
<organism evidence="8 9">
    <name type="scientific">Dillenia turbinata</name>
    <dbReference type="NCBI Taxonomy" id="194707"/>
    <lineage>
        <taxon>Eukaryota</taxon>
        <taxon>Viridiplantae</taxon>
        <taxon>Streptophyta</taxon>
        <taxon>Embryophyta</taxon>
        <taxon>Tracheophyta</taxon>
        <taxon>Spermatophyta</taxon>
        <taxon>Magnoliopsida</taxon>
        <taxon>eudicotyledons</taxon>
        <taxon>Gunneridae</taxon>
        <taxon>Pentapetalae</taxon>
        <taxon>Dilleniales</taxon>
        <taxon>Dilleniaceae</taxon>
        <taxon>Dillenia</taxon>
    </lineage>
</organism>
<feature type="compositionally biased region" description="Pro residues" evidence="7">
    <location>
        <begin position="241"/>
        <end position="252"/>
    </location>
</feature>
<keyword evidence="2" id="KW-0217">Developmental protein</keyword>
<keyword evidence="9" id="KW-1185">Reference proteome</keyword>
<dbReference type="PANTHER" id="PTHR33405">
    <property type="entry name" value="PROTEIN FLX-LIKE 2"/>
    <property type="match status" value="1"/>
</dbReference>
<name>A0AAN8W669_9MAGN</name>
<gene>
    <name evidence="8" type="ORF">RJ641_027744</name>
</gene>
<dbReference type="EMBL" id="JBAMMX010000004">
    <property type="protein sequence ID" value="KAK6942367.1"/>
    <property type="molecule type" value="Genomic_DNA"/>
</dbReference>
<keyword evidence="4 6" id="KW-0175">Coiled coil</keyword>
<feature type="coiled-coil region" evidence="6">
    <location>
        <begin position="132"/>
        <end position="190"/>
    </location>
</feature>
<feature type="region of interest" description="Disordered" evidence="7">
    <location>
        <begin position="226"/>
        <end position="265"/>
    </location>
</feature>
<keyword evidence="5" id="KW-0287">Flowering</keyword>
<keyword evidence="3" id="KW-0221">Differentiation</keyword>
<protein>
    <submittedName>
        <fullName evidence="8">Uncharacterized protein</fullName>
    </submittedName>
</protein>
<dbReference type="GO" id="GO:0030154">
    <property type="term" value="P:cell differentiation"/>
    <property type="evidence" value="ECO:0007669"/>
    <property type="project" value="UniProtKB-KW"/>
</dbReference>
<dbReference type="InterPro" id="IPR040353">
    <property type="entry name" value="FLX/FLX-like"/>
</dbReference>
<accession>A0AAN8W669</accession>
<evidence type="ECO:0000256" key="1">
    <source>
        <dbReference type="ARBA" id="ARBA00005405"/>
    </source>
</evidence>
<evidence type="ECO:0000256" key="5">
    <source>
        <dbReference type="ARBA" id="ARBA00023089"/>
    </source>
</evidence>
<comment type="similarity">
    <text evidence="1">Belongs to the FLX family.</text>
</comment>
<comment type="caution">
    <text evidence="8">The sequence shown here is derived from an EMBL/GenBank/DDBJ whole genome shotgun (WGS) entry which is preliminary data.</text>
</comment>
<evidence type="ECO:0000256" key="3">
    <source>
        <dbReference type="ARBA" id="ARBA00022782"/>
    </source>
</evidence>
<sequence length="354" mass="38818">MSGRRIPPGLSGRAIQVPGMMQHGPLPVLGPGSRHHLEPHPSEFAANKLALQAEEIERLAGENQRLVATHVAMRDELAASKEEIQKIKAHIRSIQTESDIQIRVLLDKIGEMEGGIRVGESVKDLQLAHMEAQSLVAARQTLTARVQEATQELQRAGAAAKQLPEMHAELDSLRQEHQKLRATFEHEKGKNLEQVVEMQAMEKSLFDMASEMEKFRAEVLNAENRAHTPNSYGGPYKNPDPANPPAPPPQPPMQGSGPYADPYRRSFGMPPEGMYSYGIRPAPPVPVPFPGPVTGPGANVAWGTPYGHPAPVRSLDLNPANHGLPYMVLGALLRNSKDCLIQKDFFASFTHKVE</sequence>
<dbReference type="AlphaFoldDB" id="A0AAN8W669"/>
<reference evidence="8 9" key="1">
    <citation type="submission" date="2023-12" db="EMBL/GenBank/DDBJ databases">
        <title>A high-quality genome assembly for Dillenia turbinata (Dilleniales).</title>
        <authorList>
            <person name="Chanderbali A."/>
        </authorList>
    </citation>
    <scope>NUCLEOTIDE SEQUENCE [LARGE SCALE GENOMIC DNA]</scope>
    <source>
        <strain evidence="8">LSX21</strain>
        <tissue evidence="8">Leaf</tissue>
    </source>
</reference>
<evidence type="ECO:0000256" key="2">
    <source>
        <dbReference type="ARBA" id="ARBA00022473"/>
    </source>
</evidence>
<dbReference type="Proteomes" id="UP001370490">
    <property type="component" value="Unassembled WGS sequence"/>
</dbReference>
<evidence type="ECO:0000256" key="7">
    <source>
        <dbReference type="SAM" id="MobiDB-lite"/>
    </source>
</evidence>
<evidence type="ECO:0000313" key="8">
    <source>
        <dbReference type="EMBL" id="KAK6942367.1"/>
    </source>
</evidence>